<feature type="compositionally biased region" description="Acidic residues" evidence="1">
    <location>
        <begin position="372"/>
        <end position="383"/>
    </location>
</feature>
<dbReference type="AlphaFoldDB" id="A0AAV6FRA5"/>
<dbReference type="Proteomes" id="UP000823561">
    <property type="component" value="Chromosome 19"/>
</dbReference>
<keyword evidence="4" id="KW-1185">Reference proteome</keyword>
<comment type="caution">
    <text evidence="3">The sequence shown here is derived from an EMBL/GenBank/DDBJ whole genome shotgun (WGS) entry which is preliminary data.</text>
</comment>
<protein>
    <recommendedName>
        <fullName evidence="5">Transmembrane protein</fullName>
    </recommendedName>
</protein>
<evidence type="ECO:0000256" key="1">
    <source>
        <dbReference type="SAM" id="MobiDB-lite"/>
    </source>
</evidence>
<proteinExistence type="predicted"/>
<evidence type="ECO:0000313" key="3">
    <source>
        <dbReference type="EMBL" id="KAG5265369.1"/>
    </source>
</evidence>
<accession>A0AAV6FRA5</accession>
<dbReference type="EMBL" id="JADWDJ010000019">
    <property type="protein sequence ID" value="KAG5265369.1"/>
    <property type="molecule type" value="Genomic_DNA"/>
</dbReference>
<feature type="region of interest" description="Disordered" evidence="1">
    <location>
        <begin position="171"/>
        <end position="204"/>
    </location>
</feature>
<sequence length="404" mass="43872">MASLFTHILEPNAVSSFLISMARTVHQCSLLTLDGQQRASLRGQPSPTWSNSVRVKDSSGAMAPLVADLQSWVAGGGLTLTSALSLIFLLVIIVNLINLCTTCQKHTFELEQPSAGVERSSSTLVRVVKLEDALAARENPAIDEIKRDEEELSTIPEGNGAALTPWRNHTSQRSEFPEDSQVGNGTPAGLTVTNGGGKMDGTATTRHELHSTPMIAPHREVESHVQSALPAVSVVSPTHSEPEGSLQGWAKAQPELRANHSGEVTSEHPPSFLQIPEVRSQHDYETISNMLKQATPELSESSGEPLDVPSYQFVTQLEPYATSLPDPTHLPQHTLTVEVEEIADLEDRHSKAMYARVSRRIKCPTPPPVPPPEDEDEEEEGEKGEEIAPPLPDRALDTDESISQ</sequence>
<evidence type="ECO:0000313" key="4">
    <source>
        <dbReference type="Proteomes" id="UP000823561"/>
    </source>
</evidence>
<name>A0AAV6FRA5_9TELE</name>
<reference evidence="3" key="1">
    <citation type="submission" date="2020-10" db="EMBL/GenBank/DDBJ databases">
        <title>Chromosome-scale genome assembly of the Allis shad, Alosa alosa.</title>
        <authorList>
            <person name="Margot Z."/>
            <person name="Christophe K."/>
            <person name="Cabau C."/>
            <person name="Louis A."/>
            <person name="Berthelot C."/>
            <person name="Parey E."/>
            <person name="Roest Crollius H."/>
            <person name="Montfort J."/>
            <person name="Robinson-Rechavi M."/>
            <person name="Bucao C."/>
            <person name="Bouchez O."/>
            <person name="Gislard M."/>
            <person name="Lluch J."/>
            <person name="Milhes M."/>
            <person name="Lampietro C."/>
            <person name="Lopez Roques C."/>
            <person name="Donnadieu C."/>
            <person name="Braasch I."/>
            <person name="Desvignes T."/>
            <person name="Postlethwait J."/>
            <person name="Bobe J."/>
            <person name="Guiguen Y."/>
        </authorList>
    </citation>
    <scope>NUCLEOTIDE SEQUENCE</scope>
    <source>
        <strain evidence="3">M-15738</strain>
        <tissue evidence="3">Blood</tissue>
    </source>
</reference>
<evidence type="ECO:0000256" key="2">
    <source>
        <dbReference type="SAM" id="Phobius"/>
    </source>
</evidence>
<feature type="region of interest" description="Disordered" evidence="1">
    <location>
        <begin position="356"/>
        <end position="404"/>
    </location>
</feature>
<keyword evidence="2" id="KW-1133">Transmembrane helix</keyword>
<keyword evidence="2" id="KW-0472">Membrane</keyword>
<feature type="transmembrane region" description="Helical" evidence="2">
    <location>
        <begin position="72"/>
        <end position="97"/>
    </location>
</feature>
<organism evidence="3 4">
    <name type="scientific">Alosa alosa</name>
    <name type="common">allis shad</name>
    <dbReference type="NCBI Taxonomy" id="278164"/>
    <lineage>
        <taxon>Eukaryota</taxon>
        <taxon>Metazoa</taxon>
        <taxon>Chordata</taxon>
        <taxon>Craniata</taxon>
        <taxon>Vertebrata</taxon>
        <taxon>Euteleostomi</taxon>
        <taxon>Actinopterygii</taxon>
        <taxon>Neopterygii</taxon>
        <taxon>Teleostei</taxon>
        <taxon>Clupei</taxon>
        <taxon>Clupeiformes</taxon>
        <taxon>Clupeoidei</taxon>
        <taxon>Clupeidae</taxon>
        <taxon>Alosa</taxon>
    </lineage>
</organism>
<gene>
    <name evidence="3" type="ORF">AALO_G00241640</name>
</gene>
<evidence type="ECO:0008006" key="5">
    <source>
        <dbReference type="Google" id="ProtNLM"/>
    </source>
</evidence>
<keyword evidence="2" id="KW-0812">Transmembrane</keyword>